<dbReference type="AlphaFoldDB" id="A0A5D0GD32"/>
<gene>
    <name evidence="1" type="ORF">FVF61_05540</name>
</gene>
<protein>
    <submittedName>
        <fullName evidence="1">Chromophore lyase</fullName>
    </submittedName>
</protein>
<feature type="non-terminal residue" evidence="1">
    <location>
        <position position="1"/>
    </location>
</feature>
<sequence length="574" mass="59000">PPSFTTIPTGVTCFGDNSGTFDINVSGYSGAYTYEVFNSLGTSVLGPVSANTTTNPETVTGMQAGSYSVVITETASPFCNATNSVIISSPTEPLTVVALETSNVTCTDNLGTITAIASGGWGTYQFELTGAATVAYSSNGTFENLSAGTYTVNVMDAGGCIASDTVTLIAPTPINATVTPNTTLLSCFGDTNATITVTNVTGGQGSNYLYTLHMISPTTSSSGPQSSPVFGGLGAGTYNVEVSDAFSCIFTSADVTINEPTQIQASLVKETSQTCLTQATLTLSASGGTGPYTYSDNITFTPVLGSFTTSTTFSVPVGAYEYYVQDANGCISIVSNEITIDPLPTLTLNLSLTNATVNCAGDSTGVVVATAQGGLGNYIYTLQDTLGNTIPATQNSPGIFTELPAGTYQVHVESGDCLTTSAPFTISEPSAPLIAPFTVTDVTCYGANDGSVVINASGGTGLIMYAISPQLNQFFETNVFEDLAPGNYDVIVQDELGCYLIINFTINEPSPIIISIVPSSIIPEVCEGDMDGEFSIDISGGTPPYSVSIDSYTGPYTSGAPGQTQFDFIGLGGG</sequence>
<dbReference type="Proteomes" id="UP000324550">
    <property type="component" value="Unassembled WGS sequence"/>
</dbReference>
<reference evidence="1 2" key="1">
    <citation type="submission" date="2019-08" db="EMBL/GenBank/DDBJ databases">
        <title>Formosa sediminis sp. nov., isolated from marine sediment.</title>
        <authorList>
            <person name="Cao W.R."/>
        </authorList>
    </citation>
    <scope>NUCLEOTIDE SEQUENCE [LARGE SCALE GENOMIC DNA]</scope>
    <source>
        <strain evidence="1 2">1494</strain>
    </source>
</reference>
<name>A0A5D0GD32_9FLAO</name>
<dbReference type="RefSeq" id="WP_199757274.1">
    <property type="nucleotide sequence ID" value="NZ_VSFC01000027.1"/>
</dbReference>
<keyword evidence="2" id="KW-1185">Reference proteome</keyword>
<dbReference type="GO" id="GO:0016829">
    <property type="term" value="F:lyase activity"/>
    <property type="evidence" value="ECO:0007669"/>
    <property type="project" value="UniProtKB-KW"/>
</dbReference>
<comment type="caution">
    <text evidence="1">The sequence shown here is derived from an EMBL/GenBank/DDBJ whole genome shotgun (WGS) entry which is preliminary data.</text>
</comment>
<evidence type="ECO:0000313" key="2">
    <source>
        <dbReference type="Proteomes" id="UP000324550"/>
    </source>
</evidence>
<accession>A0A5D0GD32</accession>
<evidence type="ECO:0000313" key="1">
    <source>
        <dbReference type="EMBL" id="TYA56804.1"/>
    </source>
</evidence>
<dbReference type="Pfam" id="PF13573">
    <property type="entry name" value="SprB"/>
    <property type="match status" value="4"/>
</dbReference>
<organism evidence="1 2">
    <name type="scientific">Formosa maritima</name>
    <dbReference type="NCBI Taxonomy" id="2592046"/>
    <lineage>
        <taxon>Bacteria</taxon>
        <taxon>Pseudomonadati</taxon>
        <taxon>Bacteroidota</taxon>
        <taxon>Flavobacteriia</taxon>
        <taxon>Flavobacteriales</taxon>
        <taxon>Flavobacteriaceae</taxon>
        <taxon>Formosa</taxon>
    </lineage>
</organism>
<dbReference type="EMBL" id="VSFC01000027">
    <property type="protein sequence ID" value="TYA56804.1"/>
    <property type="molecule type" value="Genomic_DNA"/>
</dbReference>
<dbReference type="InterPro" id="IPR025667">
    <property type="entry name" value="SprB_repeat"/>
</dbReference>
<keyword evidence="1" id="KW-0456">Lyase</keyword>
<proteinExistence type="predicted"/>
<feature type="non-terminal residue" evidence="1">
    <location>
        <position position="574"/>
    </location>
</feature>